<protein>
    <submittedName>
        <fullName evidence="1">Linear gramicidin synthase subunit D-like</fullName>
    </submittedName>
</protein>
<keyword evidence="2" id="KW-1185">Reference proteome</keyword>
<dbReference type="Proteomes" id="UP000762676">
    <property type="component" value="Unassembled WGS sequence"/>
</dbReference>
<name>A0AAV4F6H0_9GAST</name>
<dbReference type="AlphaFoldDB" id="A0AAV4F6H0"/>
<sequence>MLLICCPYLNQGFPGLAVKGMSAALRLEVAKHGIKVTNIQPGDVDTPVRAITHDKKAEEKFGPPKDLELLQAIVIAQAVLYAVTQPKRAVINEVLVSIPEIPF</sequence>
<dbReference type="Gene3D" id="3.40.50.720">
    <property type="entry name" value="NAD(P)-binding Rossmann-like Domain"/>
    <property type="match status" value="1"/>
</dbReference>
<dbReference type="Pfam" id="PF00106">
    <property type="entry name" value="adh_short"/>
    <property type="match status" value="1"/>
</dbReference>
<dbReference type="EMBL" id="BMAT01011175">
    <property type="protein sequence ID" value="GFR68016.1"/>
    <property type="molecule type" value="Genomic_DNA"/>
</dbReference>
<proteinExistence type="predicted"/>
<gene>
    <name evidence="1" type="ORF">ElyMa_005598000</name>
</gene>
<accession>A0AAV4F6H0</accession>
<dbReference type="SUPFAM" id="SSF51735">
    <property type="entry name" value="NAD(P)-binding Rossmann-fold domains"/>
    <property type="match status" value="1"/>
</dbReference>
<evidence type="ECO:0000313" key="2">
    <source>
        <dbReference type="Proteomes" id="UP000762676"/>
    </source>
</evidence>
<dbReference type="InterPro" id="IPR036291">
    <property type="entry name" value="NAD(P)-bd_dom_sf"/>
</dbReference>
<dbReference type="InterPro" id="IPR002347">
    <property type="entry name" value="SDR_fam"/>
</dbReference>
<reference evidence="1 2" key="1">
    <citation type="journal article" date="2021" name="Elife">
        <title>Chloroplast acquisition without the gene transfer in kleptoplastic sea slugs, Plakobranchus ocellatus.</title>
        <authorList>
            <person name="Maeda T."/>
            <person name="Takahashi S."/>
            <person name="Yoshida T."/>
            <person name="Shimamura S."/>
            <person name="Takaki Y."/>
            <person name="Nagai Y."/>
            <person name="Toyoda A."/>
            <person name="Suzuki Y."/>
            <person name="Arimoto A."/>
            <person name="Ishii H."/>
            <person name="Satoh N."/>
            <person name="Nishiyama T."/>
            <person name="Hasebe M."/>
            <person name="Maruyama T."/>
            <person name="Minagawa J."/>
            <person name="Obokata J."/>
            <person name="Shigenobu S."/>
        </authorList>
    </citation>
    <scope>NUCLEOTIDE SEQUENCE [LARGE SCALE GENOMIC DNA]</scope>
</reference>
<evidence type="ECO:0000313" key="1">
    <source>
        <dbReference type="EMBL" id="GFR68016.1"/>
    </source>
</evidence>
<organism evidence="1 2">
    <name type="scientific">Elysia marginata</name>
    <dbReference type="NCBI Taxonomy" id="1093978"/>
    <lineage>
        <taxon>Eukaryota</taxon>
        <taxon>Metazoa</taxon>
        <taxon>Spiralia</taxon>
        <taxon>Lophotrochozoa</taxon>
        <taxon>Mollusca</taxon>
        <taxon>Gastropoda</taxon>
        <taxon>Heterobranchia</taxon>
        <taxon>Euthyneura</taxon>
        <taxon>Panpulmonata</taxon>
        <taxon>Sacoglossa</taxon>
        <taxon>Placobranchoidea</taxon>
        <taxon>Plakobranchidae</taxon>
        <taxon>Elysia</taxon>
    </lineage>
</organism>
<comment type="caution">
    <text evidence="1">The sequence shown here is derived from an EMBL/GenBank/DDBJ whole genome shotgun (WGS) entry which is preliminary data.</text>
</comment>